<dbReference type="Pfam" id="PF02961">
    <property type="entry name" value="SAM_BAF"/>
    <property type="match status" value="1"/>
</dbReference>
<dbReference type="GO" id="GO:0000793">
    <property type="term" value="C:condensed chromosome"/>
    <property type="evidence" value="ECO:0007669"/>
    <property type="project" value="TreeGrafter"/>
</dbReference>
<dbReference type="Proteomes" id="UP000663879">
    <property type="component" value="Unassembled WGS sequence"/>
</dbReference>
<name>A0A813YL46_9BILA</name>
<accession>A0A813YL46</accession>
<evidence type="ECO:0000256" key="2">
    <source>
        <dbReference type="ARBA" id="ARBA00023242"/>
    </source>
</evidence>
<comment type="caution">
    <text evidence="5">The sequence shown here is derived from an EMBL/GenBank/DDBJ whole genome shotgun (WGS) entry which is preliminary data.</text>
</comment>
<comment type="subcellular location">
    <subcellularLocation>
        <location evidence="1">Nucleus</location>
    </subcellularLocation>
</comment>
<gene>
    <name evidence="5" type="ORF">OXX778_LOCUS10673</name>
</gene>
<dbReference type="PANTHER" id="PTHR47507:SF6">
    <property type="entry name" value="BARRIER-TO-AUTOINTEGRATION FACTOR"/>
    <property type="match status" value="1"/>
</dbReference>
<dbReference type="PANTHER" id="PTHR47507">
    <property type="entry name" value="BARRIER TO AUTOINTEGRATION FACTOR 2"/>
    <property type="match status" value="1"/>
</dbReference>
<dbReference type="Gene3D" id="1.10.150.40">
    <property type="entry name" value="Barrier-to-autointegration factor, BAF"/>
    <property type="match status" value="1"/>
</dbReference>
<dbReference type="AlphaFoldDB" id="A0A813YL46"/>
<organism evidence="5 6">
    <name type="scientific">Brachionus calyciflorus</name>
    <dbReference type="NCBI Taxonomy" id="104777"/>
    <lineage>
        <taxon>Eukaryota</taxon>
        <taxon>Metazoa</taxon>
        <taxon>Spiralia</taxon>
        <taxon>Gnathifera</taxon>
        <taxon>Rotifera</taxon>
        <taxon>Eurotatoria</taxon>
        <taxon>Monogononta</taxon>
        <taxon>Pseudotrocha</taxon>
        <taxon>Ploima</taxon>
        <taxon>Brachionidae</taxon>
        <taxon>Brachionus</taxon>
    </lineage>
</organism>
<dbReference type="SMART" id="SM01023">
    <property type="entry name" value="BAF"/>
    <property type="match status" value="1"/>
</dbReference>
<evidence type="ECO:0000313" key="5">
    <source>
        <dbReference type="EMBL" id="CAF0886216.1"/>
    </source>
</evidence>
<dbReference type="GO" id="GO:0051276">
    <property type="term" value="P:chromosome organization"/>
    <property type="evidence" value="ECO:0007669"/>
    <property type="project" value="TreeGrafter"/>
</dbReference>
<protein>
    <recommendedName>
        <fullName evidence="3">Barrier-to-autointegration factor-like protein</fullName>
    </recommendedName>
    <alternativeName>
        <fullName evidence="4">Barrier-to-autointegration factor 2</fullName>
    </alternativeName>
</protein>
<dbReference type="FunFam" id="1.10.150.40:FF:000002">
    <property type="entry name" value="Barrier to autointegration factor 2"/>
    <property type="match status" value="1"/>
</dbReference>
<dbReference type="EMBL" id="CAJNOC010001720">
    <property type="protein sequence ID" value="CAF0886216.1"/>
    <property type="molecule type" value="Genomic_DNA"/>
</dbReference>
<evidence type="ECO:0000256" key="4">
    <source>
        <dbReference type="ARBA" id="ARBA00079764"/>
    </source>
</evidence>
<dbReference type="InterPro" id="IPR036617">
    <property type="entry name" value="BAF_sf"/>
</dbReference>
<keyword evidence="6" id="KW-1185">Reference proteome</keyword>
<dbReference type="GO" id="GO:0003677">
    <property type="term" value="F:DNA binding"/>
    <property type="evidence" value="ECO:0007669"/>
    <property type="project" value="InterPro"/>
</dbReference>
<proteinExistence type="predicted"/>
<evidence type="ECO:0000313" key="6">
    <source>
        <dbReference type="Proteomes" id="UP000663879"/>
    </source>
</evidence>
<dbReference type="SUPFAM" id="SSF47798">
    <property type="entry name" value="Barrier-to-autointegration factor, BAF"/>
    <property type="match status" value="1"/>
</dbReference>
<keyword evidence="2" id="KW-0539">Nucleus</keyword>
<evidence type="ECO:0000256" key="1">
    <source>
        <dbReference type="ARBA" id="ARBA00004123"/>
    </source>
</evidence>
<evidence type="ECO:0000256" key="3">
    <source>
        <dbReference type="ARBA" id="ARBA00074730"/>
    </source>
</evidence>
<dbReference type="InterPro" id="IPR051387">
    <property type="entry name" value="BAF"/>
</dbReference>
<dbReference type="OrthoDB" id="9997163at2759"/>
<reference evidence="5" key="1">
    <citation type="submission" date="2021-02" db="EMBL/GenBank/DDBJ databases">
        <authorList>
            <person name="Nowell W R."/>
        </authorList>
    </citation>
    <scope>NUCLEOTIDE SEQUENCE</scope>
    <source>
        <strain evidence="5">Ploen Becks lab</strain>
    </source>
</reference>
<sequence length="90" mass="10173">MSTTSQKHQDFVSEPMGEKEVTAIAGIGPVLGERLSDKGFDKAYVLLGQFLLLKKDEEMFREWLKDTCGANANQSNNCYTCLKEWCNSYL</sequence>
<dbReference type="GO" id="GO:0005634">
    <property type="term" value="C:nucleus"/>
    <property type="evidence" value="ECO:0007669"/>
    <property type="project" value="UniProtKB-SubCell"/>
</dbReference>
<dbReference type="InterPro" id="IPR004122">
    <property type="entry name" value="BAF_prot"/>
</dbReference>